<dbReference type="EMBL" id="LWCA01000051">
    <property type="protein sequence ID" value="OAF71448.1"/>
    <property type="molecule type" value="Genomic_DNA"/>
</dbReference>
<reference evidence="1 2" key="1">
    <citation type="submission" date="2016-04" db="EMBL/GenBank/DDBJ databases">
        <title>The genome of Intoshia linei affirms orthonectids as highly simplified spiralians.</title>
        <authorList>
            <person name="Mikhailov K.V."/>
            <person name="Slusarev G.S."/>
            <person name="Nikitin M.A."/>
            <person name="Logacheva M.D."/>
            <person name="Penin A."/>
            <person name="Aleoshin V."/>
            <person name="Panchin Y.V."/>
        </authorList>
    </citation>
    <scope>NUCLEOTIDE SEQUENCE [LARGE SCALE GENOMIC DNA]</scope>
    <source>
        <strain evidence="1">Intl2013</strain>
        <tissue evidence="1">Whole animal</tissue>
    </source>
</reference>
<protein>
    <submittedName>
        <fullName evidence="1">Uncharacterized protein</fullName>
    </submittedName>
</protein>
<evidence type="ECO:0000313" key="2">
    <source>
        <dbReference type="Proteomes" id="UP000078046"/>
    </source>
</evidence>
<dbReference type="Proteomes" id="UP000078046">
    <property type="component" value="Unassembled WGS sequence"/>
</dbReference>
<name>A0A177BAU8_9BILA</name>
<dbReference type="AlphaFoldDB" id="A0A177BAU8"/>
<sequence>MAIRVVRYLRTQTVLQTTGYVADKIIEPKKDKNKLVRFINETRLNFKFDSEDLSMTEAILVKCQIRPSSLAAYLQEVVVEDKILKNIRNVRRRPNSRYNDKYVTQSQKFSKSIMVWGAIKFDGSRMNLSEFLSANRYIELETEPIKLLEDGWSRK</sequence>
<gene>
    <name evidence="1" type="ORF">A3Q56_00794</name>
</gene>
<comment type="caution">
    <text evidence="1">The sequence shown here is derived from an EMBL/GenBank/DDBJ whole genome shotgun (WGS) entry which is preliminary data.</text>
</comment>
<accession>A0A177BAU8</accession>
<evidence type="ECO:0000313" key="1">
    <source>
        <dbReference type="EMBL" id="OAF71448.1"/>
    </source>
</evidence>
<keyword evidence="2" id="KW-1185">Reference proteome</keyword>
<organism evidence="1 2">
    <name type="scientific">Intoshia linei</name>
    <dbReference type="NCBI Taxonomy" id="1819745"/>
    <lineage>
        <taxon>Eukaryota</taxon>
        <taxon>Metazoa</taxon>
        <taxon>Spiralia</taxon>
        <taxon>Lophotrochozoa</taxon>
        <taxon>Mesozoa</taxon>
        <taxon>Orthonectida</taxon>
        <taxon>Rhopaluridae</taxon>
        <taxon>Intoshia</taxon>
    </lineage>
</organism>
<proteinExistence type="predicted"/>